<reference evidence="3 4" key="1">
    <citation type="submission" date="2023-01" db="EMBL/GenBank/DDBJ databases">
        <title>Analysis of 21 Apiospora genomes using comparative genomics revels a genus with tremendous synthesis potential of carbohydrate active enzymes and secondary metabolites.</title>
        <authorList>
            <person name="Sorensen T."/>
        </authorList>
    </citation>
    <scope>NUCLEOTIDE SEQUENCE [LARGE SCALE GENOMIC DNA]</scope>
    <source>
        <strain evidence="3 4">CBS 83171</strain>
    </source>
</reference>
<keyword evidence="4" id="KW-1185">Reference proteome</keyword>
<dbReference type="PANTHER" id="PTHR37981">
    <property type="entry name" value="LIPASE 2"/>
    <property type="match status" value="1"/>
</dbReference>
<dbReference type="Gene3D" id="3.40.50.1110">
    <property type="entry name" value="SGNH hydrolase"/>
    <property type="match status" value="1"/>
</dbReference>
<proteinExistence type="predicted"/>
<protein>
    <recommendedName>
        <fullName evidence="5">SGNH hydrolase-type esterase domain-containing protein</fullName>
    </recommendedName>
</protein>
<evidence type="ECO:0000313" key="4">
    <source>
        <dbReference type="Proteomes" id="UP001446871"/>
    </source>
</evidence>
<dbReference type="SUPFAM" id="SSF52266">
    <property type="entry name" value="SGNH hydrolase"/>
    <property type="match status" value="1"/>
</dbReference>
<comment type="caution">
    <text evidence="3">The sequence shown here is derived from an EMBL/GenBank/DDBJ whole genome shotgun (WGS) entry which is preliminary data.</text>
</comment>
<accession>A0ABR1WIH2</accession>
<feature type="signal peptide" evidence="2">
    <location>
        <begin position="1"/>
        <end position="20"/>
    </location>
</feature>
<dbReference type="InterPro" id="IPR036514">
    <property type="entry name" value="SGNH_hydro_sf"/>
</dbReference>
<organism evidence="3 4">
    <name type="scientific">Apiospora saccharicola</name>
    <dbReference type="NCBI Taxonomy" id="335842"/>
    <lineage>
        <taxon>Eukaryota</taxon>
        <taxon>Fungi</taxon>
        <taxon>Dikarya</taxon>
        <taxon>Ascomycota</taxon>
        <taxon>Pezizomycotina</taxon>
        <taxon>Sordariomycetes</taxon>
        <taxon>Xylariomycetidae</taxon>
        <taxon>Amphisphaeriales</taxon>
        <taxon>Apiosporaceae</taxon>
        <taxon>Apiospora</taxon>
    </lineage>
</organism>
<sequence length="624" mass="70329">MSVLTPLWLIIGLSVNYVIPHNASSPLRTSDEAPEELQIRDFNDPTAFTWVQRFAAIGDSYTAGVSSGSYWGRLWDVDIGGWWCSRYDQSYAVLMKEYVGSEIEDFQSPACFGDQTGKIYDQAVAWKDNVDLLTMTAGGNDLCLLDIIKNCVVLAYDDEATCDAIMTQAQKNLDSIVKDNIKQILKALDTKMAKDGIVVYNSYARFFNEENEDCATEQDWTPFYWARQLIDKDPPLPLTIARRKKFGKLTLALNDAIREVVHEVTDEVKYKIGFANWDLWGIEGVKGQLCDPSSSGRYPDDDHQPDLLFLQARHEKLEDLRAALPPLPERDLDDKGVDRSVYRSSLWNSANPGAETLHALDARNPAPPDCPSDSPATTPSPPSPCRAEVLGLDPQVCAVTDEFKCWQKEGRKGYANPDRPNENYEKFCNDVKSPVDGSVAWRNARLFHEGTPDEHEFVVETSDYASNFNQEECIESMERIINGCDGNDPENPRNWKIGGTWKRGEYRYTVDIKRDSRPWPAKEVDRTCHGWYHVGANAFNIYGAGWSTWDYGQETLLPKTKACLGLGVTAWTFDYFDKPEGNNNMEWKATFKTPVFVTNRCFKNNKVAFGAGGFTHGCEGSSWA</sequence>
<name>A0ABR1WIH2_9PEZI</name>
<evidence type="ECO:0000256" key="2">
    <source>
        <dbReference type="SAM" id="SignalP"/>
    </source>
</evidence>
<feature type="region of interest" description="Disordered" evidence="1">
    <location>
        <begin position="359"/>
        <end position="387"/>
    </location>
</feature>
<keyword evidence="2" id="KW-0732">Signal</keyword>
<evidence type="ECO:0000256" key="1">
    <source>
        <dbReference type="SAM" id="MobiDB-lite"/>
    </source>
</evidence>
<dbReference type="Proteomes" id="UP001446871">
    <property type="component" value="Unassembled WGS sequence"/>
</dbReference>
<dbReference type="Pfam" id="PF18647">
    <property type="entry name" value="Fungal_lectin_2"/>
    <property type="match status" value="1"/>
</dbReference>
<dbReference type="InterPro" id="IPR037460">
    <property type="entry name" value="SEST-like"/>
</dbReference>
<dbReference type="InterPro" id="IPR001087">
    <property type="entry name" value="GDSL"/>
</dbReference>
<dbReference type="Pfam" id="PF00657">
    <property type="entry name" value="Lipase_GDSL"/>
    <property type="match status" value="1"/>
</dbReference>
<dbReference type="PANTHER" id="PTHR37981:SF1">
    <property type="entry name" value="SGNH HYDROLASE-TYPE ESTERASE DOMAIN-CONTAINING PROTEIN"/>
    <property type="match status" value="1"/>
</dbReference>
<gene>
    <name evidence="3" type="ORF">PG996_002092</name>
</gene>
<feature type="chain" id="PRO_5047403715" description="SGNH hydrolase-type esterase domain-containing protein" evidence="2">
    <location>
        <begin position="21"/>
        <end position="624"/>
    </location>
</feature>
<dbReference type="CDD" id="cd01823">
    <property type="entry name" value="SEST_like"/>
    <property type="match status" value="1"/>
</dbReference>
<evidence type="ECO:0008006" key="5">
    <source>
        <dbReference type="Google" id="ProtNLM"/>
    </source>
</evidence>
<dbReference type="EMBL" id="JAQQWM010000001">
    <property type="protein sequence ID" value="KAK8083311.1"/>
    <property type="molecule type" value="Genomic_DNA"/>
</dbReference>
<evidence type="ECO:0000313" key="3">
    <source>
        <dbReference type="EMBL" id="KAK8083311.1"/>
    </source>
</evidence>